<evidence type="ECO:0000313" key="3">
    <source>
        <dbReference type="Proteomes" id="UP000006729"/>
    </source>
</evidence>
<keyword evidence="1" id="KW-0472">Membrane</keyword>
<evidence type="ECO:0000313" key="2">
    <source>
        <dbReference type="EMBL" id="RQO97676.1"/>
    </source>
</evidence>
<feature type="transmembrane region" description="Helical" evidence="1">
    <location>
        <begin position="43"/>
        <end position="59"/>
    </location>
</feature>
<gene>
    <name evidence="2" type="ORF">POPTR_011G077750</name>
</gene>
<dbReference type="Proteomes" id="UP000006729">
    <property type="component" value="Chromosome 11"/>
</dbReference>
<feature type="transmembrane region" description="Helical" evidence="1">
    <location>
        <begin position="12"/>
        <end position="31"/>
    </location>
</feature>
<sequence>MFNRFFLLDPCSIYILILVKLCLKAFGFCALHKALVQLHSRTMIFAHFHMAVVFSLCFAV</sequence>
<dbReference type="InParanoid" id="A0A3N7FQY2"/>
<keyword evidence="1" id="KW-0812">Transmembrane</keyword>
<evidence type="ECO:0000256" key="1">
    <source>
        <dbReference type="SAM" id="Phobius"/>
    </source>
</evidence>
<proteinExistence type="predicted"/>
<dbReference type="AlphaFoldDB" id="A0A3N7FQY2"/>
<protein>
    <submittedName>
        <fullName evidence="2">Uncharacterized protein</fullName>
    </submittedName>
</protein>
<accession>A0A3N7FQY2</accession>
<keyword evidence="1" id="KW-1133">Transmembrane helix</keyword>
<keyword evidence="3" id="KW-1185">Reference proteome</keyword>
<organism evidence="2 3">
    <name type="scientific">Populus trichocarpa</name>
    <name type="common">Western balsam poplar</name>
    <name type="synonym">Populus balsamifera subsp. trichocarpa</name>
    <dbReference type="NCBI Taxonomy" id="3694"/>
    <lineage>
        <taxon>Eukaryota</taxon>
        <taxon>Viridiplantae</taxon>
        <taxon>Streptophyta</taxon>
        <taxon>Embryophyta</taxon>
        <taxon>Tracheophyta</taxon>
        <taxon>Spermatophyta</taxon>
        <taxon>Magnoliopsida</taxon>
        <taxon>eudicotyledons</taxon>
        <taxon>Gunneridae</taxon>
        <taxon>Pentapetalae</taxon>
        <taxon>rosids</taxon>
        <taxon>fabids</taxon>
        <taxon>Malpighiales</taxon>
        <taxon>Salicaceae</taxon>
        <taxon>Saliceae</taxon>
        <taxon>Populus</taxon>
    </lineage>
</organism>
<dbReference type="EMBL" id="CM009300">
    <property type="protein sequence ID" value="RQO97676.1"/>
    <property type="molecule type" value="Genomic_DNA"/>
</dbReference>
<name>A0A3N7FQY2_POPTR</name>
<reference evidence="2 3" key="1">
    <citation type="journal article" date="2006" name="Science">
        <title>The genome of black cottonwood, Populus trichocarpa (Torr. &amp; Gray).</title>
        <authorList>
            <person name="Tuskan G.A."/>
            <person name="Difazio S."/>
            <person name="Jansson S."/>
            <person name="Bohlmann J."/>
            <person name="Grigoriev I."/>
            <person name="Hellsten U."/>
            <person name="Putnam N."/>
            <person name="Ralph S."/>
            <person name="Rombauts S."/>
            <person name="Salamov A."/>
            <person name="Schein J."/>
            <person name="Sterck L."/>
            <person name="Aerts A."/>
            <person name="Bhalerao R.R."/>
            <person name="Bhalerao R.P."/>
            <person name="Blaudez D."/>
            <person name="Boerjan W."/>
            <person name="Brun A."/>
            <person name="Brunner A."/>
            <person name="Busov V."/>
            <person name="Campbell M."/>
            <person name="Carlson J."/>
            <person name="Chalot M."/>
            <person name="Chapman J."/>
            <person name="Chen G.L."/>
            <person name="Cooper D."/>
            <person name="Coutinho P.M."/>
            <person name="Couturier J."/>
            <person name="Covert S."/>
            <person name="Cronk Q."/>
            <person name="Cunningham R."/>
            <person name="Davis J."/>
            <person name="Degroeve S."/>
            <person name="Dejardin A."/>
            <person name="Depamphilis C."/>
            <person name="Detter J."/>
            <person name="Dirks B."/>
            <person name="Dubchak I."/>
            <person name="Duplessis S."/>
            <person name="Ehlting J."/>
            <person name="Ellis B."/>
            <person name="Gendler K."/>
            <person name="Goodstein D."/>
            <person name="Gribskov M."/>
            <person name="Grimwood J."/>
            <person name="Groover A."/>
            <person name="Gunter L."/>
            <person name="Hamberger B."/>
            <person name="Heinze B."/>
            <person name="Helariutta Y."/>
            <person name="Henrissat B."/>
            <person name="Holligan D."/>
            <person name="Holt R."/>
            <person name="Huang W."/>
            <person name="Islam-Faridi N."/>
            <person name="Jones S."/>
            <person name="Jones-Rhoades M."/>
            <person name="Jorgensen R."/>
            <person name="Joshi C."/>
            <person name="Kangasjarvi J."/>
            <person name="Karlsson J."/>
            <person name="Kelleher C."/>
            <person name="Kirkpatrick R."/>
            <person name="Kirst M."/>
            <person name="Kohler A."/>
            <person name="Kalluri U."/>
            <person name="Larimer F."/>
            <person name="Leebens-Mack J."/>
            <person name="Leple J.C."/>
            <person name="Locascio P."/>
            <person name="Lou Y."/>
            <person name="Lucas S."/>
            <person name="Martin F."/>
            <person name="Montanini B."/>
            <person name="Napoli C."/>
            <person name="Nelson D.R."/>
            <person name="Nelson C."/>
            <person name="Nieminen K."/>
            <person name="Nilsson O."/>
            <person name="Pereda V."/>
            <person name="Peter G."/>
            <person name="Philippe R."/>
            <person name="Pilate G."/>
            <person name="Poliakov A."/>
            <person name="Razumovskaya J."/>
            <person name="Richardson P."/>
            <person name="Rinaldi C."/>
            <person name="Ritland K."/>
            <person name="Rouze P."/>
            <person name="Ryaboy D."/>
            <person name="Schmutz J."/>
            <person name="Schrader J."/>
            <person name="Segerman B."/>
            <person name="Shin H."/>
            <person name="Siddiqui A."/>
            <person name="Sterky F."/>
            <person name="Terry A."/>
            <person name="Tsai C.J."/>
            <person name="Uberbacher E."/>
            <person name="Unneberg P."/>
            <person name="Vahala J."/>
            <person name="Wall K."/>
            <person name="Wessler S."/>
            <person name="Yang G."/>
            <person name="Yin T."/>
            <person name="Douglas C."/>
            <person name="Marra M."/>
            <person name="Sandberg G."/>
            <person name="Van de Peer Y."/>
            <person name="Rokhsar D."/>
        </authorList>
    </citation>
    <scope>NUCLEOTIDE SEQUENCE [LARGE SCALE GENOMIC DNA]</scope>
    <source>
        <strain evidence="3">cv. Nisqually</strain>
    </source>
</reference>